<dbReference type="GO" id="GO:0016906">
    <property type="term" value="F:sterol 3-beta-glucosyltransferase activity"/>
    <property type="evidence" value="ECO:0007669"/>
    <property type="project" value="UniProtKB-EC"/>
</dbReference>
<keyword evidence="3" id="KW-0808">Transferase</keyword>
<dbReference type="Pfam" id="PF03033">
    <property type="entry name" value="Glyco_transf_28"/>
    <property type="match status" value="1"/>
</dbReference>
<evidence type="ECO:0000313" key="3">
    <source>
        <dbReference type="EMBL" id="NYH54806.1"/>
    </source>
</evidence>
<dbReference type="AlphaFoldDB" id="A0A7Y9XFH3"/>
<dbReference type="PANTHER" id="PTHR48050">
    <property type="entry name" value="STEROL 3-BETA-GLUCOSYLTRANSFERASE"/>
    <property type="match status" value="1"/>
</dbReference>
<evidence type="ECO:0000313" key="4">
    <source>
        <dbReference type="Proteomes" id="UP000584931"/>
    </source>
</evidence>
<dbReference type="InterPro" id="IPR002213">
    <property type="entry name" value="UDP_glucos_trans"/>
</dbReference>
<dbReference type="CDD" id="cd03784">
    <property type="entry name" value="GT1_Gtf-like"/>
    <property type="match status" value="1"/>
</dbReference>
<gene>
    <name evidence="3" type="ORF">HNR06_004395</name>
</gene>
<dbReference type="InterPro" id="IPR010610">
    <property type="entry name" value="EryCIII-like_C"/>
</dbReference>
<comment type="caution">
    <text evidence="3">The sequence shown here is derived from an EMBL/GenBank/DDBJ whole genome shotgun (WGS) entry which is preliminary data.</text>
</comment>
<feature type="domain" description="Erythromycin biosynthesis protein CIII-like C-terminal" evidence="2">
    <location>
        <begin position="310"/>
        <end position="408"/>
    </location>
</feature>
<organism evidence="3 4">
    <name type="scientific">Nocardiopsis sinuspersici</name>
    <dbReference type="NCBI Taxonomy" id="501010"/>
    <lineage>
        <taxon>Bacteria</taxon>
        <taxon>Bacillati</taxon>
        <taxon>Actinomycetota</taxon>
        <taxon>Actinomycetes</taxon>
        <taxon>Streptosporangiales</taxon>
        <taxon>Nocardiopsidaceae</taxon>
        <taxon>Nocardiopsis</taxon>
    </lineage>
</organism>
<evidence type="ECO:0000259" key="2">
    <source>
        <dbReference type="Pfam" id="PF06722"/>
    </source>
</evidence>
<dbReference type="GO" id="GO:0005975">
    <property type="term" value="P:carbohydrate metabolic process"/>
    <property type="evidence" value="ECO:0007669"/>
    <property type="project" value="InterPro"/>
</dbReference>
<dbReference type="InterPro" id="IPR004276">
    <property type="entry name" value="GlycoTrans_28_N"/>
</dbReference>
<name>A0A7Y9XFH3_9ACTN</name>
<reference evidence="3 4" key="1">
    <citation type="submission" date="2020-07" db="EMBL/GenBank/DDBJ databases">
        <title>Sequencing the genomes of 1000 actinobacteria strains.</title>
        <authorList>
            <person name="Klenk H.-P."/>
        </authorList>
    </citation>
    <scope>NUCLEOTIDE SEQUENCE [LARGE SCALE GENOMIC DNA]</scope>
    <source>
        <strain evidence="3 4">DSM 45278</strain>
    </source>
</reference>
<dbReference type="SUPFAM" id="SSF53756">
    <property type="entry name" value="UDP-Glycosyltransferase/glycogen phosphorylase"/>
    <property type="match status" value="1"/>
</dbReference>
<dbReference type="Proteomes" id="UP000584931">
    <property type="component" value="Unassembled WGS sequence"/>
</dbReference>
<accession>A0A7Y9XFH3</accession>
<dbReference type="FunFam" id="3.40.50.2000:FF:000009">
    <property type="entry name" value="Sterol 3-beta-glucosyltransferase UGT80A2"/>
    <property type="match status" value="1"/>
</dbReference>
<feature type="domain" description="Glycosyltransferase family 28 N-terminal" evidence="1">
    <location>
        <begin position="3"/>
        <end position="59"/>
    </location>
</feature>
<dbReference type="Gene3D" id="3.40.50.2000">
    <property type="entry name" value="Glycogen Phosphorylase B"/>
    <property type="match status" value="2"/>
</dbReference>
<sequence>MHVLLLTHGTRGDVQPFLALARALEAAGHTGVVAGPAASAPLAAEHGVAYRPVDDGPTALIGDPELSGVMDTGLRGLRGAAHTVALLRRITPLMRRVHDDMVRVVDGGADLVAHLPGMPGGHVAERLGVPSVPVALQPSWVSTRAFPAPGVPWPSWLPDALNPVTYRLTALALRGQRSVAEEFRVRGMGLPPRPGRHDPLRQPDGTPSTVLHAFSRHLLPPRTHYPPQVHTTGFWFPPPDREWEPSAELEEFLGAGSPPVFVGFSSLPTADPAATGRMVAAAARRAGVRAVLASGSGGIATETGSAADGDHVLTIDKAPHERLFPLCSAIVHHGGAGTTGAALASGRPQVVCPFWGDQPFWARRAHAAGAAVAPLRGQRLTEDALARALSRAVGDARTVERARVLGERVRAEGGAHAAVRLLEQVAGRRGTA</sequence>
<dbReference type="PANTHER" id="PTHR48050:SF13">
    <property type="entry name" value="STEROL 3-BETA-GLUCOSYLTRANSFERASE UGT80A2"/>
    <property type="match status" value="1"/>
</dbReference>
<protein>
    <submittedName>
        <fullName evidence="3">Sterol 3beta-glucosyltransferase</fullName>
        <ecNumber evidence="3">2.4.1.173</ecNumber>
    </submittedName>
</protein>
<dbReference type="Pfam" id="PF06722">
    <property type="entry name" value="EryCIII-like_C"/>
    <property type="match status" value="1"/>
</dbReference>
<keyword evidence="3" id="KW-0328">Glycosyltransferase</keyword>
<dbReference type="EC" id="2.4.1.173" evidence="3"/>
<proteinExistence type="predicted"/>
<dbReference type="InterPro" id="IPR050426">
    <property type="entry name" value="Glycosyltransferase_28"/>
</dbReference>
<dbReference type="EMBL" id="JACCHL010000001">
    <property type="protein sequence ID" value="NYH54806.1"/>
    <property type="molecule type" value="Genomic_DNA"/>
</dbReference>
<evidence type="ECO:0000259" key="1">
    <source>
        <dbReference type="Pfam" id="PF03033"/>
    </source>
</evidence>
<dbReference type="GO" id="GO:0033072">
    <property type="term" value="P:vancomycin biosynthetic process"/>
    <property type="evidence" value="ECO:0007669"/>
    <property type="project" value="UniProtKB-ARBA"/>
</dbReference>